<feature type="region of interest" description="Disordered" evidence="1">
    <location>
        <begin position="184"/>
        <end position="225"/>
    </location>
</feature>
<dbReference type="RefSeq" id="WP_202064639.1">
    <property type="nucleotide sequence ID" value="NZ_JAEQMY010000080.1"/>
</dbReference>
<dbReference type="EMBL" id="JAEQMY010000080">
    <property type="protein sequence ID" value="MBL0407405.1"/>
    <property type="molecule type" value="Genomic_DNA"/>
</dbReference>
<reference evidence="2" key="1">
    <citation type="submission" date="2021-01" db="EMBL/GenBank/DDBJ databases">
        <title>Microvirga sp.</title>
        <authorList>
            <person name="Kim M.K."/>
        </authorList>
    </citation>
    <scope>NUCLEOTIDE SEQUENCE</scope>
    <source>
        <strain evidence="2">5420S-16</strain>
    </source>
</reference>
<sequence>MLDLQEEPSTLRLHCPEQDMEIPMPDEKIDQKRPAHAENEAKPIQQRHVDDAVVDSFPASDPPAWTTSASKSVAAECEPEALNEIPVPPGEGLEERTGCTAQLAERASGLARDVYRRGQTYMEQGRRYLPDAERYYHEGTQAISKPVQGHPLAALAIIGALGCALGWMLGHRVSTTAAARQWHPDANRRPREPHHWHPAPRATRPARHFPTGNEAEAASHTNNSF</sequence>
<keyword evidence="3" id="KW-1185">Reference proteome</keyword>
<gene>
    <name evidence="2" type="ORF">JKG68_26150</name>
</gene>
<accession>A0A936ZJZ9</accession>
<dbReference type="AlphaFoldDB" id="A0A936ZJZ9"/>
<evidence type="ECO:0008006" key="4">
    <source>
        <dbReference type="Google" id="ProtNLM"/>
    </source>
</evidence>
<evidence type="ECO:0000256" key="1">
    <source>
        <dbReference type="SAM" id="MobiDB-lite"/>
    </source>
</evidence>
<feature type="compositionally biased region" description="Basic and acidic residues" evidence="1">
    <location>
        <begin position="25"/>
        <end position="48"/>
    </location>
</feature>
<organism evidence="2 3">
    <name type="scientific">Microvirga aerilata</name>
    <dbReference type="NCBI Taxonomy" id="670292"/>
    <lineage>
        <taxon>Bacteria</taxon>
        <taxon>Pseudomonadati</taxon>
        <taxon>Pseudomonadota</taxon>
        <taxon>Alphaproteobacteria</taxon>
        <taxon>Hyphomicrobiales</taxon>
        <taxon>Methylobacteriaceae</taxon>
        <taxon>Microvirga</taxon>
    </lineage>
</organism>
<comment type="caution">
    <text evidence="2">The sequence shown here is derived from an EMBL/GenBank/DDBJ whole genome shotgun (WGS) entry which is preliminary data.</text>
</comment>
<protein>
    <recommendedName>
        <fullName evidence="4">DUF883 domain-containing protein</fullName>
    </recommendedName>
</protein>
<proteinExistence type="predicted"/>
<evidence type="ECO:0000313" key="2">
    <source>
        <dbReference type="EMBL" id="MBL0407405.1"/>
    </source>
</evidence>
<name>A0A936ZJZ9_9HYPH</name>
<feature type="region of interest" description="Disordered" evidence="1">
    <location>
        <begin position="1"/>
        <end position="48"/>
    </location>
</feature>
<dbReference type="Proteomes" id="UP000605848">
    <property type="component" value="Unassembled WGS sequence"/>
</dbReference>
<feature type="compositionally biased region" description="Basic and acidic residues" evidence="1">
    <location>
        <begin position="184"/>
        <end position="195"/>
    </location>
</feature>
<evidence type="ECO:0000313" key="3">
    <source>
        <dbReference type="Proteomes" id="UP000605848"/>
    </source>
</evidence>